<feature type="transmembrane region" description="Helical" evidence="5">
    <location>
        <begin position="168"/>
        <end position="185"/>
    </location>
</feature>
<proteinExistence type="inferred from homology"/>
<evidence type="ECO:0000313" key="7">
    <source>
        <dbReference type="Proteomes" id="UP000178187"/>
    </source>
</evidence>
<dbReference type="GO" id="GO:0065002">
    <property type="term" value="P:intracellular protein transmembrane transport"/>
    <property type="evidence" value="ECO:0007669"/>
    <property type="project" value="TreeGrafter"/>
</dbReference>
<evidence type="ECO:0000256" key="2">
    <source>
        <dbReference type="ARBA" id="ARBA00022692"/>
    </source>
</evidence>
<comment type="subunit">
    <text evidence="5">Forms a complex with TatA.</text>
</comment>
<evidence type="ECO:0000256" key="4">
    <source>
        <dbReference type="ARBA" id="ARBA00023136"/>
    </source>
</evidence>
<keyword evidence="2 5" id="KW-0812">Transmembrane</keyword>
<evidence type="ECO:0000313" key="6">
    <source>
        <dbReference type="EMBL" id="OGW95581.1"/>
    </source>
</evidence>
<dbReference type="Pfam" id="PF00902">
    <property type="entry name" value="TatC"/>
    <property type="match status" value="1"/>
</dbReference>
<protein>
    <recommendedName>
        <fullName evidence="5">Sec-independent protein translocase protein TatC</fullName>
    </recommendedName>
</protein>
<keyword evidence="3 5" id="KW-1133">Transmembrane helix</keyword>
<feature type="transmembrane region" description="Helical" evidence="5">
    <location>
        <begin position="104"/>
        <end position="130"/>
    </location>
</feature>
<dbReference type="GO" id="GO:0033281">
    <property type="term" value="C:TAT protein transport complex"/>
    <property type="evidence" value="ECO:0007669"/>
    <property type="project" value="UniProtKB-UniRule"/>
</dbReference>
<dbReference type="GO" id="GO:0043953">
    <property type="term" value="P:protein transport by the Tat complex"/>
    <property type="evidence" value="ECO:0007669"/>
    <property type="project" value="UniProtKB-UniRule"/>
</dbReference>
<name>A0A1G1KRM4_9BACT</name>
<dbReference type="GO" id="GO:0009977">
    <property type="term" value="F:proton motive force dependent protein transmembrane transporter activity"/>
    <property type="evidence" value="ECO:0007669"/>
    <property type="project" value="TreeGrafter"/>
</dbReference>
<dbReference type="HAMAP" id="MF_00902">
    <property type="entry name" value="TatC"/>
    <property type="match status" value="1"/>
</dbReference>
<dbReference type="InterPro" id="IPR002033">
    <property type="entry name" value="TatC"/>
</dbReference>
<dbReference type="NCBIfam" id="TIGR00945">
    <property type="entry name" value="tatC"/>
    <property type="match status" value="1"/>
</dbReference>
<evidence type="ECO:0000256" key="3">
    <source>
        <dbReference type="ARBA" id="ARBA00022989"/>
    </source>
</evidence>
<keyword evidence="5" id="KW-0653">Protein transport</keyword>
<comment type="caution">
    <text evidence="6">The sequence shown here is derived from an EMBL/GenBank/DDBJ whole genome shotgun (WGS) entry which is preliminary data.</text>
</comment>
<dbReference type="AlphaFoldDB" id="A0A1G1KRM4"/>
<keyword evidence="5" id="KW-0813">Transport</keyword>
<feature type="transmembrane region" description="Helical" evidence="5">
    <location>
        <begin position="71"/>
        <end position="92"/>
    </location>
</feature>
<feature type="transmembrane region" description="Helical" evidence="5">
    <location>
        <begin position="20"/>
        <end position="42"/>
    </location>
</feature>
<comment type="similarity">
    <text evidence="5">Belongs to the TatC family.</text>
</comment>
<organism evidence="6 7">
    <name type="scientific">Candidatus Danuiimicrobium aquiferis</name>
    <dbReference type="NCBI Taxonomy" id="1801832"/>
    <lineage>
        <taxon>Bacteria</taxon>
        <taxon>Pseudomonadati</taxon>
        <taxon>Candidatus Omnitrophota</taxon>
        <taxon>Candidatus Danuiimicrobium</taxon>
    </lineage>
</organism>
<evidence type="ECO:0000256" key="5">
    <source>
        <dbReference type="HAMAP-Rule" id="MF_00902"/>
    </source>
</evidence>
<feature type="transmembrane region" description="Helical" evidence="5">
    <location>
        <begin position="192"/>
        <end position="211"/>
    </location>
</feature>
<reference evidence="6 7" key="1">
    <citation type="journal article" date="2016" name="Nat. Commun.">
        <title>Thousands of microbial genomes shed light on interconnected biogeochemical processes in an aquifer system.</title>
        <authorList>
            <person name="Anantharaman K."/>
            <person name="Brown C.T."/>
            <person name="Hug L.A."/>
            <person name="Sharon I."/>
            <person name="Castelle C.J."/>
            <person name="Probst A.J."/>
            <person name="Thomas B.C."/>
            <person name="Singh A."/>
            <person name="Wilkins M.J."/>
            <person name="Karaoz U."/>
            <person name="Brodie E.L."/>
            <person name="Williams K.H."/>
            <person name="Hubbard S.S."/>
            <person name="Banfield J.F."/>
        </authorList>
    </citation>
    <scope>NUCLEOTIDE SEQUENCE [LARGE SCALE GENOMIC DNA]</scope>
</reference>
<dbReference type="EMBL" id="MHFR01000060">
    <property type="protein sequence ID" value="OGW95581.1"/>
    <property type="molecule type" value="Genomic_DNA"/>
</dbReference>
<evidence type="ECO:0000256" key="1">
    <source>
        <dbReference type="ARBA" id="ARBA00004141"/>
    </source>
</evidence>
<feature type="transmembrane region" description="Helical" evidence="5">
    <location>
        <begin position="217"/>
        <end position="234"/>
    </location>
</feature>
<keyword evidence="5" id="KW-1003">Cell membrane</keyword>
<dbReference type="PANTHER" id="PTHR30371:SF0">
    <property type="entry name" value="SEC-INDEPENDENT PROTEIN TRANSLOCASE PROTEIN TATC, CHLOROPLASTIC-RELATED"/>
    <property type="match status" value="1"/>
</dbReference>
<dbReference type="PANTHER" id="PTHR30371">
    <property type="entry name" value="SEC-INDEPENDENT PROTEIN TRANSLOCASE PROTEIN TATC"/>
    <property type="match status" value="1"/>
</dbReference>
<dbReference type="Proteomes" id="UP000178187">
    <property type="component" value="Unassembled WGS sequence"/>
</dbReference>
<keyword evidence="5" id="KW-0811">Translocation</keyword>
<dbReference type="PRINTS" id="PR01840">
    <property type="entry name" value="TATCFAMILY"/>
</dbReference>
<sequence length="263" mass="29576">MIQEHNHSAIDHLEELRKRILFSLIWVSLFSILCFCFSDILMKWMTRPIEGSVQSLYFLTPYEAFLTKMKLALIAGVVLSLPVIFAQLWAFIGPGLYPNEKKEISPLILLATVLFIGGVLFAYFMVLPFALNFFLGFRSETLAPMISIGSYVSFFSSILISFGVVFDIPVIVIGLISTGILNAAYLASQRKYIILGAFIIAAILTPTVDMITQCMLAFPLWFLFELSIVLGRAIEQKKILGYRHKNSRLSPKIPMSTKGESKQ</sequence>
<comment type="function">
    <text evidence="5">Part of the twin-arginine translocation (Tat) system that transports large folded proteins containing a characteristic twin-arginine motif in their signal peptide across membranes.</text>
</comment>
<keyword evidence="4 5" id="KW-0472">Membrane</keyword>
<comment type="subcellular location">
    <subcellularLocation>
        <location evidence="5">Cell membrane</location>
        <topology evidence="5">Multi-pass membrane protein</topology>
    </subcellularLocation>
    <subcellularLocation>
        <location evidence="1">Membrane</location>
        <topology evidence="1">Multi-pass membrane protein</topology>
    </subcellularLocation>
</comment>
<accession>A0A1G1KRM4</accession>
<gene>
    <name evidence="5" type="primary">tatC</name>
    <name evidence="6" type="ORF">A3G33_11305</name>
</gene>